<evidence type="ECO:0000313" key="2">
    <source>
        <dbReference type="Proteomes" id="UP000499080"/>
    </source>
</evidence>
<dbReference type="Proteomes" id="UP000499080">
    <property type="component" value="Unassembled WGS sequence"/>
</dbReference>
<dbReference type="EMBL" id="BGPR01005110">
    <property type="protein sequence ID" value="GBN06904.1"/>
    <property type="molecule type" value="Genomic_DNA"/>
</dbReference>
<gene>
    <name evidence="1" type="ORF">AVEN_16852_1</name>
</gene>
<dbReference type="AlphaFoldDB" id="A0A4Y2KWS0"/>
<feature type="non-terminal residue" evidence="1">
    <location>
        <position position="47"/>
    </location>
</feature>
<comment type="caution">
    <text evidence="1">The sequence shown here is derived from an EMBL/GenBank/DDBJ whole genome shotgun (WGS) entry which is preliminary data.</text>
</comment>
<protein>
    <submittedName>
        <fullName evidence="1">Uncharacterized protein</fullName>
    </submittedName>
</protein>
<proteinExistence type="predicted"/>
<organism evidence="1 2">
    <name type="scientific">Araneus ventricosus</name>
    <name type="common">Orbweaver spider</name>
    <name type="synonym">Epeira ventricosa</name>
    <dbReference type="NCBI Taxonomy" id="182803"/>
    <lineage>
        <taxon>Eukaryota</taxon>
        <taxon>Metazoa</taxon>
        <taxon>Ecdysozoa</taxon>
        <taxon>Arthropoda</taxon>
        <taxon>Chelicerata</taxon>
        <taxon>Arachnida</taxon>
        <taxon>Araneae</taxon>
        <taxon>Araneomorphae</taxon>
        <taxon>Entelegynae</taxon>
        <taxon>Araneoidea</taxon>
        <taxon>Araneidae</taxon>
        <taxon>Araneus</taxon>
    </lineage>
</organism>
<feature type="non-terminal residue" evidence="1">
    <location>
        <position position="1"/>
    </location>
</feature>
<reference evidence="1 2" key="1">
    <citation type="journal article" date="2019" name="Sci. Rep.">
        <title>Orb-weaving spider Araneus ventricosus genome elucidates the spidroin gene catalogue.</title>
        <authorList>
            <person name="Kono N."/>
            <person name="Nakamura H."/>
            <person name="Ohtoshi R."/>
            <person name="Moran D.A.P."/>
            <person name="Shinohara A."/>
            <person name="Yoshida Y."/>
            <person name="Fujiwara M."/>
            <person name="Mori M."/>
            <person name="Tomita M."/>
            <person name="Arakawa K."/>
        </authorList>
    </citation>
    <scope>NUCLEOTIDE SEQUENCE [LARGE SCALE GENOMIC DNA]</scope>
</reference>
<sequence length="47" mass="5383">KPLCSVAFRHIVRGSGRLNGSKDRCEDNHVSLREQDIHFLPRIPSKL</sequence>
<evidence type="ECO:0000313" key="1">
    <source>
        <dbReference type="EMBL" id="GBN06904.1"/>
    </source>
</evidence>
<name>A0A4Y2KWS0_ARAVE</name>
<accession>A0A4Y2KWS0</accession>
<keyword evidence="2" id="KW-1185">Reference proteome</keyword>